<organism evidence="1 2">
    <name type="scientific">Solihabitans fulvus</name>
    <dbReference type="NCBI Taxonomy" id="1892852"/>
    <lineage>
        <taxon>Bacteria</taxon>
        <taxon>Bacillati</taxon>
        <taxon>Actinomycetota</taxon>
        <taxon>Actinomycetes</taxon>
        <taxon>Pseudonocardiales</taxon>
        <taxon>Pseudonocardiaceae</taxon>
        <taxon>Solihabitans</taxon>
    </lineage>
</organism>
<dbReference type="EMBL" id="VUOB01000031">
    <property type="protein sequence ID" value="KAA2261089.1"/>
    <property type="molecule type" value="Genomic_DNA"/>
</dbReference>
<dbReference type="Proteomes" id="UP000323454">
    <property type="component" value="Unassembled WGS sequence"/>
</dbReference>
<dbReference type="OrthoDB" id="8778689at2"/>
<dbReference type="SUPFAM" id="SSF47336">
    <property type="entry name" value="ACP-like"/>
    <property type="match status" value="1"/>
</dbReference>
<reference evidence="1 2" key="2">
    <citation type="submission" date="2019-09" db="EMBL/GenBank/DDBJ databases">
        <authorList>
            <person name="Jin C."/>
        </authorList>
    </citation>
    <scope>NUCLEOTIDE SEQUENCE [LARGE SCALE GENOMIC DNA]</scope>
    <source>
        <strain evidence="1 2">AN110305</strain>
    </source>
</reference>
<keyword evidence="2" id="KW-1185">Reference proteome</keyword>
<gene>
    <name evidence="1" type="ORF">F0L68_18690</name>
</gene>
<accession>A0A5B2XDH7</accession>
<dbReference type="InterPro" id="IPR036736">
    <property type="entry name" value="ACP-like_sf"/>
</dbReference>
<evidence type="ECO:0000313" key="2">
    <source>
        <dbReference type="Proteomes" id="UP000323454"/>
    </source>
</evidence>
<protein>
    <submittedName>
        <fullName evidence="1">Acyl carrier protein</fullName>
    </submittedName>
</protein>
<sequence length="79" mass="9333">MTSRLDPVREWILARHPELDDLDSHLDLIENRLIDSLTFIEFVFLIEQHSGESIPMDTIQVDDFRTLNSIGKRYFQLTD</sequence>
<proteinExistence type="predicted"/>
<reference evidence="1 2" key="1">
    <citation type="submission" date="2019-09" db="EMBL/GenBank/DDBJ databases">
        <title>Goodfellowia gen. nov., a new genus of the Pseudonocardineae related to Actinoalloteichus, containing Goodfellowia coeruleoviolacea gen. nov., comb. nov. gen. nov., comb. nov.</title>
        <authorList>
            <person name="Labeda D."/>
        </authorList>
    </citation>
    <scope>NUCLEOTIDE SEQUENCE [LARGE SCALE GENOMIC DNA]</scope>
    <source>
        <strain evidence="1 2">AN110305</strain>
    </source>
</reference>
<name>A0A5B2XDH7_9PSEU</name>
<comment type="caution">
    <text evidence="1">The sequence shown here is derived from an EMBL/GenBank/DDBJ whole genome shotgun (WGS) entry which is preliminary data.</text>
</comment>
<dbReference type="AlphaFoldDB" id="A0A5B2XDH7"/>
<dbReference type="Gene3D" id="1.10.1200.10">
    <property type="entry name" value="ACP-like"/>
    <property type="match status" value="1"/>
</dbReference>
<dbReference type="RefSeq" id="WP_149850887.1">
    <property type="nucleotide sequence ID" value="NZ_VUOB01000031.1"/>
</dbReference>
<evidence type="ECO:0000313" key="1">
    <source>
        <dbReference type="EMBL" id="KAA2261089.1"/>
    </source>
</evidence>